<dbReference type="STRING" id="272844.PAB1606"/>
<name>Q9UZJ1_PYRAB</name>
<dbReference type="PIR" id="E75095">
    <property type="entry name" value="E75095"/>
</dbReference>
<reference evidence="5 7" key="5">
    <citation type="journal article" date="2012" name="Curr. Microbiol.">
        <title>Re-annotation of two hyperthermophilic archaea Pyrococcus abyssi GE5 and Pyrococcus furiosus DSM 3638.</title>
        <authorList>
            <person name="Gao J."/>
            <person name="Wang J."/>
        </authorList>
    </citation>
    <scope>GENOME REANNOTATION</scope>
    <source>
        <strain evidence="5">GE5</strain>
        <strain evidence="7">GE5 / Orsay</strain>
    </source>
</reference>
<reference evidence="4" key="2">
    <citation type="journal article" date="2000" name="J. Mol. Biol.">
        <title>Archaeal homologs of eukaryotic methylation guide small nucleolar RNAs: lessons from the Pyrococcus genomes.</title>
        <authorList>
            <person name="Gaspin C."/>
            <person name="Cavaille J."/>
            <person name="Erauso G."/>
        </authorList>
    </citation>
    <scope>NUCLEOTIDE SEQUENCE</scope>
    <source>
        <strain evidence="4">Orsay</strain>
    </source>
</reference>
<dbReference type="AlphaFoldDB" id="Q9UZJ1"/>
<organism evidence="4 6">
    <name type="scientific">Pyrococcus abyssi (strain GE5 / Orsay)</name>
    <dbReference type="NCBI Taxonomy" id="272844"/>
    <lineage>
        <taxon>Archaea</taxon>
        <taxon>Methanobacteriati</taxon>
        <taxon>Methanobacteriota</taxon>
        <taxon>Thermococci</taxon>
        <taxon>Thermococcales</taxon>
        <taxon>Thermococcaceae</taxon>
        <taxon>Pyrococcus</taxon>
    </lineage>
</organism>
<feature type="domain" description="Glycosyl transferase family 1" evidence="2">
    <location>
        <begin position="200"/>
        <end position="352"/>
    </location>
</feature>
<proteinExistence type="predicted"/>
<dbReference type="Pfam" id="PF00534">
    <property type="entry name" value="Glycos_transf_1"/>
    <property type="match status" value="1"/>
</dbReference>
<evidence type="ECO:0000259" key="2">
    <source>
        <dbReference type="Pfam" id="PF00534"/>
    </source>
</evidence>
<evidence type="ECO:0000313" key="5">
    <source>
        <dbReference type="EMBL" id="CCE70572.1"/>
    </source>
</evidence>
<evidence type="ECO:0000313" key="6">
    <source>
        <dbReference type="Proteomes" id="UP000000810"/>
    </source>
</evidence>
<dbReference type="GO" id="GO:0016757">
    <property type="term" value="F:glycosyltransferase activity"/>
    <property type="evidence" value="ECO:0007669"/>
    <property type="project" value="InterPro"/>
</dbReference>
<dbReference type="KEGG" id="pab:PAB1606"/>
<reference evidence="4 6" key="4">
    <citation type="journal article" date="2003" name="Mol. Microbiol.">
        <title>An integrated analysis of the genome of the hyperthermophilic archaeon Pyrococcus abyssi.</title>
        <authorList>
            <person name="Cohen G."/>
            <person name="Barbe V."/>
            <person name="Flament D."/>
            <person name="Galperin M."/>
            <person name="Heilig R."/>
            <person name="Ripp R."/>
            <person name="Lecompte O."/>
            <person name="Prieur D."/>
            <person name="Poch O."/>
            <person name="Quellerou J."/>
            <person name="Thierry J.C."/>
            <person name="Van der Oost J."/>
            <person name="Weissenbach J."/>
            <person name="Zivanovic Y."/>
            <person name="Forterre P."/>
        </authorList>
    </citation>
    <scope>NUCLEOTIDE SEQUENCE [LARGE SCALE GENOMIC DNA]</scope>
    <source>
        <strain evidence="6">GE5 / Orsay</strain>
        <strain evidence="4">Orsay</strain>
    </source>
</reference>
<dbReference type="EMBL" id="HE613800">
    <property type="protein sequence ID" value="CCE70572.1"/>
    <property type="molecule type" value="Genomic_DNA"/>
</dbReference>
<dbReference type="CAZy" id="GT4">
    <property type="family name" value="Glycosyltransferase Family 4"/>
</dbReference>
<dbReference type="Gene3D" id="3.40.50.2000">
    <property type="entry name" value="Glycogen Phosphorylase B"/>
    <property type="match status" value="2"/>
</dbReference>
<dbReference type="PATRIC" id="fig|272844.11.peg.1214"/>
<sequence length="384" mass="44532">MSENVLMILNNHYTHDPRVTAEAESLTKGGYNVKVIAWDRKGQYPPHEIINGVEIIRIKIPKIFEMLIPFEILKVPIWQILAYRMALQLYKNWKFRIVHVHDWPDLPIGVWLKKKLGVRVIYDSHEIWSYMFLRGLIPKFLREPVWREQYFVSRHVDVIITVSKGAAEYFLRFYPKVRLVRNMKQRRESKWERPDISTLRVVYIGGFDKNRCILELVKAISKIGHKIEGIFAGPEVKGISDVIVMHSNNFPVKYLGFIPREQVLNVTKKGSLVYLVFNSKDPLYRIGLANKLFEAIVVGRACLAGKGTASGKFVKDYKIGLVVNCEVEEIKKALITLIENPKLIIKFGKRAYSIGSKYNWERESKKLLKIYDILLEGDSNADRG</sequence>
<protein>
    <submittedName>
        <fullName evidence="4">Glycosyltransferase, family 1</fullName>
    </submittedName>
</protein>
<evidence type="ECO:0000256" key="1">
    <source>
        <dbReference type="ARBA" id="ARBA00022679"/>
    </source>
</evidence>
<dbReference type="PANTHER" id="PTHR46401">
    <property type="entry name" value="GLYCOSYLTRANSFERASE WBBK-RELATED"/>
    <property type="match status" value="1"/>
</dbReference>
<evidence type="ECO:0000313" key="7">
    <source>
        <dbReference type="Proteomes" id="UP000009139"/>
    </source>
</evidence>
<evidence type="ECO:0000259" key="3">
    <source>
        <dbReference type="Pfam" id="PF13439"/>
    </source>
</evidence>
<dbReference type="Pfam" id="PF13439">
    <property type="entry name" value="Glyco_transf_4"/>
    <property type="match status" value="1"/>
</dbReference>
<reference evidence="4" key="1">
    <citation type="submission" date="1999-07" db="EMBL/GenBank/DDBJ databases">
        <authorList>
            <person name="Genoscope"/>
        </authorList>
    </citation>
    <scope>NUCLEOTIDE SEQUENCE</scope>
    <source>
        <strain evidence="4">Orsay</strain>
    </source>
</reference>
<dbReference type="EMBL" id="AJ248286">
    <property type="protein sequence ID" value="CAB50066.1"/>
    <property type="molecule type" value="Genomic_DNA"/>
</dbReference>
<dbReference type="Proteomes" id="UP000009139">
    <property type="component" value="Chromosome"/>
</dbReference>
<accession>Q9UZJ1</accession>
<gene>
    <name evidence="4" type="ordered locus">PAB1606</name>
</gene>
<dbReference type="HOGENOM" id="CLU_009583_36_4_2"/>
<dbReference type="InterPro" id="IPR001296">
    <property type="entry name" value="Glyco_trans_1"/>
</dbReference>
<dbReference type="Proteomes" id="UP000000810">
    <property type="component" value="Chromosome"/>
</dbReference>
<reference evidence="4" key="3">
    <citation type="journal article" date="2001" name="Genome Res.">
        <title>Genome evolution at the genus level: comparison of three complete genomes of hyperthermophilic archaea.</title>
        <authorList>
            <person name="Lecompte O."/>
            <person name="Ripp R."/>
            <person name="Puzos-Barbe V."/>
            <person name="Duprat S."/>
            <person name="Heilig R."/>
            <person name="Dietrich J."/>
            <person name="Thierry J.C."/>
            <person name="Poch O."/>
        </authorList>
    </citation>
    <scope>NUCLEOTIDE SEQUENCE</scope>
    <source>
        <strain evidence="4">Orsay</strain>
    </source>
</reference>
<feature type="domain" description="Glycosyltransferase subfamily 4-like N-terminal" evidence="3">
    <location>
        <begin position="22"/>
        <end position="181"/>
    </location>
</feature>
<keyword evidence="1" id="KW-0808">Transferase</keyword>
<keyword evidence="6" id="KW-1185">Reference proteome</keyword>
<dbReference type="InterPro" id="IPR028098">
    <property type="entry name" value="Glyco_trans_4-like_N"/>
</dbReference>
<dbReference type="SUPFAM" id="SSF53756">
    <property type="entry name" value="UDP-Glycosyltransferase/glycogen phosphorylase"/>
    <property type="match status" value="1"/>
</dbReference>
<dbReference type="RefSeq" id="WP_010868272.1">
    <property type="nucleotide sequence ID" value="NC_000868.1"/>
</dbReference>
<evidence type="ECO:0000313" key="4">
    <source>
        <dbReference type="EMBL" id="CAB50066.1"/>
    </source>
</evidence>
<dbReference type="PANTHER" id="PTHR46401:SF2">
    <property type="entry name" value="GLYCOSYLTRANSFERASE WBBK-RELATED"/>
    <property type="match status" value="1"/>
</dbReference>
<dbReference type="OrthoDB" id="132546at2157"/>
<dbReference type="eggNOG" id="arCOG01410">
    <property type="taxonomic scope" value="Archaea"/>
</dbReference>